<feature type="compositionally biased region" description="Polar residues" evidence="1">
    <location>
        <begin position="52"/>
        <end position="64"/>
    </location>
</feature>
<evidence type="ECO:0000313" key="2">
    <source>
        <dbReference type="EMBL" id="KAK6590241.1"/>
    </source>
</evidence>
<evidence type="ECO:0000313" key="3">
    <source>
        <dbReference type="Proteomes" id="UP001311799"/>
    </source>
</evidence>
<dbReference type="Proteomes" id="UP001311799">
    <property type="component" value="Unassembled WGS sequence"/>
</dbReference>
<comment type="caution">
    <text evidence="2">The sequence shown here is derived from an EMBL/GenBank/DDBJ whole genome shotgun (WGS) entry which is preliminary data.</text>
</comment>
<organism evidence="2 3">
    <name type="scientific">Cryptosporidium xiaoi</name>
    <dbReference type="NCBI Taxonomy" id="659607"/>
    <lineage>
        <taxon>Eukaryota</taxon>
        <taxon>Sar</taxon>
        <taxon>Alveolata</taxon>
        <taxon>Apicomplexa</taxon>
        <taxon>Conoidasida</taxon>
        <taxon>Coccidia</taxon>
        <taxon>Eucoccidiorida</taxon>
        <taxon>Eimeriorina</taxon>
        <taxon>Cryptosporidiidae</taxon>
        <taxon>Cryptosporidium</taxon>
    </lineage>
</organism>
<gene>
    <name evidence="2" type="ORF">RS030_172608</name>
</gene>
<accession>A0AAV9XZY0</accession>
<name>A0AAV9XZY0_9CRYT</name>
<sequence length="139" mass="16177">MEEIHPLFRDEVPSKNELRNNDIYSALVELSTEGDISNSNNKQVECKDEKNVTGTNKISHSSKQIFKDRNNKAKGRYQRHLNRINSTKLRIMLEKESNSADIKMDDLETNTNKDKEAREIAEMNLCMSIWSNKKLFSEK</sequence>
<protein>
    <recommendedName>
        <fullName evidence="4">BZIP domain-containing protein</fullName>
    </recommendedName>
</protein>
<feature type="region of interest" description="Disordered" evidence="1">
    <location>
        <begin position="32"/>
        <end position="64"/>
    </location>
</feature>
<reference evidence="2 3" key="1">
    <citation type="submission" date="2023-10" db="EMBL/GenBank/DDBJ databases">
        <title>Comparative genomics analysis reveals potential genetic determinants of host preference in Cryptosporidium xiaoi.</title>
        <authorList>
            <person name="Xiao L."/>
            <person name="Li J."/>
        </authorList>
    </citation>
    <scope>NUCLEOTIDE SEQUENCE [LARGE SCALE GENOMIC DNA]</scope>
    <source>
        <strain evidence="2 3">52996</strain>
    </source>
</reference>
<evidence type="ECO:0008006" key="4">
    <source>
        <dbReference type="Google" id="ProtNLM"/>
    </source>
</evidence>
<evidence type="ECO:0000256" key="1">
    <source>
        <dbReference type="SAM" id="MobiDB-lite"/>
    </source>
</evidence>
<dbReference type="EMBL" id="JAWDEY010000008">
    <property type="protein sequence ID" value="KAK6590241.1"/>
    <property type="molecule type" value="Genomic_DNA"/>
</dbReference>
<keyword evidence="3" id="KW-1185">Reference proteome</keyword>
<feature type="compositionally biased region" description="Polar residues" evidence="1">
    <location>
        <begin position="34"/>
        <end position="43"/>
    </location>
</feature>
<dbReference type="AlphaFoldDB" id="A0AAV9XZY0"/>
<proteinExistence type="predicted"/>